<dbReference type="InterPro" id="IPR059117">
    <property type="entry name" value="APS_kinase_dom"/>
</dbReference>
<gene>
    <name evidence="13" type="ORF">ILUMI_27376</name>
</gene>
<dbReference type="InterPro" id="IPR014729">
    <property type="entry name" value="Rossmann-like_a/b/a_fold"/>
</dbReference>
<keyword evidence="7" id="KW-0418">Kinase</keyword>
<dbReference type="EMBL" id="VTPC01091286">
    <property type="protein sequence ID" value="KAF2878799.1"/>
    <property type="molecule type" value="Genomic_DNA"/>
</dbReference>
<evidence type="ECO:0000259" key="10">
    <source>
        <dbReference type="Pfam" id="PF01583"/>
    </source>
</evidence>
<dbReference type="GO" id="GO:0005524">
    <property type="term" value="F:ATP binding"/>
    <property type="evidence" value="ECO:0007669"/>
    <property type="project" value="UniProtKB-KW"/>
</dbReference>
<dbReference type="NCBIfam" id="TIGR00455">
    <property type="entry name" value="apsK"/>
    <property type="match status" value="1"/>
</dbReference>
<dbReference type="GO" id="GO:0004020">
    <property type="term" value="F:adenylylsulfate kinase activity"/>
    <property type="evidence" value="ECO:0007669"/>
    <property type="project" value="InterPro"/>
</dbReference>
<accession>A0A8K0C3K7</accession>
<dbReference type="InterPro" id="IPR024951">
    <property type="entry name" value="Sulfurylase_cat_dom"/>
</dbReference>
<keyword evidence="6" id="KW-0547">Nucleotide-binding</keyword>
<keyword evidence="9" id="KW-0511">Multifunctional enzyme</keyword>
<dbReference type="HAMAP" id="MF_00065">
    <property type="entry name" value="Adenylyl_sulf_kinase"/>
    <property type="match status" value="1"/>
</dbReference>
<evidence type="ECO:0000256" key="7">
    <source>
        <dbReference type="ARBA" id="ARBA00022777"/>
    </source>
</evidence>
<name>A0A8K0C3K7_IGNLU</name>
<evidence type="ECO:0000256" key="9">
    <source>
        <dbReference type="ARBA" id="ARBA00023268"/>
    </source>
</evidence>
<dbReference type="CDD" id="cd02027">
    <property type="entry name" value="APSK"/>
    <property type="match status" value="1"/>
</dbReference>
<comment type="similarity">
    <text evidence="2">In the N-terminal section; belongs to the APS kinase family.</text>
</comment>
<dbReference type="UniPathway" id="UPA00097"/>
<dbReference type="InterPro" id="IPR015947">
    <property type="entry name" value="PUA-like_sf"/>
</dbReference>
<evidence type="ECO:0000256" key="4">
    <source>
        <dbReference type="ARBA" id="ARBA00022679"/>
    </source>
</evidence>
<keyword evidence="8" id="KW-0067">ATP-binding</keyword>
<dbReference type="FunFam" id="3.40.50.300:FF:000212">
    <property type="entry name" value="Adenylyl-sulfate kinase"/>
    <property type="match status" value="1"/>
</dbReference>
<proteinExistence type="inferred from homology"/>
<dbReference type="Proteomes" id="UP000801492">
    <property type="component" value="Unassembled WGS sequence"/>
</dbReference>
<dbReference type="InterPro" id="IPR027417">
    <property type="entry name" value="P-loop_NTPase"/>
</dbReference>
<evidence type="ECO:0000313" key="14">
    <source>
        <dbReference type="Proteomes" id="UP000801492"/>
    </source>
</evidence>
<evidence type="ECO:0000256" key="3">
    <source>
        <dbReference type="ARBA" id="ARBA00009290"/>
    </source>
</evidence>
<dbReference type="FunFam" id="3.40.50.620:FF:000006">
    <property type="entry name" value="bifunctional 3'-phosphoadenosine 5'-phosphosulfate synthase 1"/>
    <property type="match status" value="1"/>
</dbReference>
<feature type="domain" description="ATP-sulfurylase PUA-like" evidence="12">
    <location>
        <begin position="208"/>
        <end position="365"/>
    </location>
</feature>
<evidence type="ECO:0000256" key="6">
    <source>
        <dbReference type="ARBA" id="ARBA00022741"/>
    </source>
</evidence>
<evidence type="ECO:0000256" key="2">
    <source>
        <dbReference type="ARBA" id="ARBA00007268"/>
    </source>
</evidence>
<dbReference type="CDD" id="cd00517">
    <property type="entry name" value="ATPS"/>
    <property type="match status" value="1"/>
</dbReference>
<dbReference type="GO" id="GO:0050428">
    <property type="term" value="P:3'-phosphoadenosine 5'-phosphosulfate biosynthetic process"/>
    <property type="evidence" value="ECO:0007669"/>
    <property type="project" value="TreeGrafter"/>
</dbReference>
<feature type="domain" description="Sulphate adenylyltransferase catalytic" evidence="11">
    <location>
        <begin position="374"/>
        <end position="600"/>
    </location>
</feature>
<evidence type="ECO:0000259" key="11">
    <source>
        <dbReference type="Pfam" id="PF01747"/>
    </source>
</evidence>
<keyword evidence="14" id="KW-1185">Reference proteome</keyword>
<dbReference type="FunFam" id="3.10.400.10:FF:000001">
    <property type="entry name" value="bifunctional 3'-phosphoadenosine 5'-phosphosulfate synthase 1"/>
    <property type="match status" value="1"/>
</dbReference>
<dbReference type="SUPFAM" id="SSF88697">
    <property type="entry name" value="PUA domain-like"/>
    <property type="match status" value="1"/>
</dbReference>
<dbReference type="InterPro" id="IPR025980">
    <property type="entry name" value="ATP-Sase_PUA-like_dom"/>
</dbReference>
<evidence type="ECO:0000259" key="12">
    <source>
        <dbReference type="Pfam" id="PF14306"/>
    </source>
</evidence>
<dbReference type="InterPro" id="IPR002650">
    <property type="entry name" value="Sulphate_adenylyltransferase"/>
</dbReference>
<dbReference type="InterPro" id="IPR002891">
    <property type="entry name" value="APS"/>
</dbReference>
<reference evidence="13" key="1">
    <citation type="submission" date="2019-08" db="EMBL/GenBank/DDBJ databases">
        <title>The genome of the North American firefly Photinus pyralis.</title>
        <authorList>
            <consortium name="Photinus pyralis genome working group"/>
            <person name="Fallon T.R."/>
            <person name="Sander Lower S.E."/>
            <person name="Weng J.-K."/>
        </authorList>
    </citation>
    <scope>NUCLEOTIDE SEQUENCE</scope>
    <source>
        <strain evidence="13">TRF0915ILg1</strain>
        <tissue evidence="13">Whole body</tissue>
    </source>
</reference>
<comment type="pathway">
    <text evidence="1">Sulfur metabolism; sulfate assimilation.</text>
</comment>
<keyword evidence="5" id="KW-0548">Nucleotidyltransferase</keyword>
<evidence type="ECO:0000256" key="1">
    <source>
        <dbReference type="ARBA" id="ARBA00005050"/>
    </source>
</evidence>
<evidence type="ECO:0000313" key="13">
    <source>
        <dbReference type="EMBL" id="KAF2878799.1"/>
    </source>
</evidence>
<dbReference type="Pfam" id="PF14306">
    <property type="entry name" value="PUA_2"/>
    <property type="match status" value="1"/>
</dbReference>
<dbReference type="Gene3D" id="3.10.400.10">
    <property type="entry name" value="Sulfate adenylyltransferase"/>
    <property type="match status" value="1"/>
</dbReference>
<dbReference type="GO" id="GO:0004781">
    <property type="term" value="F:sulfate adenylyltransferase (ATP) activity"/>
    <property type="evidence" value="ECO:0007669"/>
    <property type="project" value="InterPro"/>
</dbReference>
<evidence type="ECO:0000256" key="5">
    <source>
        <dbReference type="ARBA" id="ARBA00022695"/>
    </source>
</evidence>
<dbReference type="PANTHER" id="PTHR11055:SF1">
    <property type="entry name" value="PAPS SYNTHETASE, ISOFORM D"/>
    <property type="match status" value="1"/>
</dbReference>
<dbReference type="Pfam" id="PF01583">
    <property type="entry name" value="APS_kinase"/>
    <property type="match status" value="1"/>
</dbReference>
<dbReference type="GO" id="GO:0000103">
    <property type="term" value="P:sulfate assimilation"/>
    <property type="evidence" value="ECO:0007669"/>
    <property type="project" value="UniProtKB-UniPathway"/>
</dbReference>
<keyword evidence="4" id="KW-0808">Transferase</keyword>
<sequence length="608" mass="68933">MATNVTEQHHHVSRSKRGQILGSLQGFRGCTIWFTGLSGAGKTSISFELEAHLVANGIPSYGLDGDNVRTGLNKNLGFSKEDREENIRRVAEVAKLFSDAGHICLCSFVSPFTEDRNVARRIHEKFNLPFFEVFVDTPLSVCEERDIKGLYKKARNGLIKGFTGIDQVYEKPENPDLVLKTVNSTIEECVQQVVEMLRENNVIPSLRNGEEVHELFVSENRLELMKEKAKILPKLDISTLDLQWIQVLSEGWATPLKGFMREKEYLQVLHFNCLMTDEGTINQSIPIVLPLSSEDKERLEDNSAISLCHNGTCYAILYQPEFFYHRKEERVARQFGTTHKDHPYVKMIYESGDWLVGGNLEVLQRITWKDGLDEYRLTPKELRSKFKKMGADAVFAFQLRNPIHNGHALLMTDTEKQLKQRGFKKPVLLLHPLGGWTKDDDVPLPTRMKQHKAVLDDGVLDKSNTVLAIFPSPMMYAGPTEVQWHAKARMCAGANYYIVGRDPAGMPHPLGNKGTVDGNLYDATHGAQVLEMAPGLSSLEIIPFRVAAYDTKSKCMNIFDPSRKDDFDFISGTRMRTLAKNGENPPDGFMSPRAWKILMDFYRSYKIK</sequence>
<comment type="similarity">
    <text evidence="3">In the C-terminal section; belongs to the sulfate adenylyltransferase family.</text>
</comment>
<dbReference type="OrthoDB" id="506431at2759"/>
<dbReference type="NCBIfam" id="TIGR00339">
    <property type="entry name" value="sopT"/>
    <property type="match status" value="1"/>
</dbReference>
<feature type="domain" description="APS kinase" evidence="10">
    <location>
        <begin position="28"/>
        <end position="180"/>
    </location>
</feature>
<comment type="caution">
    <text evidence="13">The sequence shown here is derived from an EMBL/GenBank/DDBJ whole genome shotgun (WGS) entry which is preliminary data.</text>
</comment>
<dbReference type="AlphaFoldDB" id="A0A8K0C3K7"/>
<protein>
    <submittedName>
        <fullName evidence="13">Uncharacterized protein</fullName>
    </submittedName>
</protein>
<evidence type="ECO:0000256" key="8">
    <source>
        <dbReference type="ARBA" id="ARBA00022840"/>
    </source>
</evidence>
<dbReference type="Pfam" id="PF01747">
    <property type="entry name" value="ATP-sulfurylase"/>
    <property type="match status" value="1"/>
</dbReference>
<dbReference type="Gene3D" id="3.40.50.620">
    <property type="entry name" value="HUPs"/>
    <property type="match status" value="1"/>
</dbReference>
<dbReference type="SUPFAM" id="SSF52374">
    <property type="entry name" value="Nucleotidylyl transferase"/>
    <property type="match status" value="1"/>
</dbReference>
<dbReference type="Gene3D" id="3.40.50.300">
    <property type="entry name" value="P-loop containing nucleotide triphosphate hydrolases"/>
    <property type="match status" value="1"/>
</dbReference>
<dbReference type="SUPFAM" id="SSF52540">
    <property type="entry name" value="P-loop containing nucleoside triphosphate hydrolases"/>
    <property type="match status" value="1"/>
</dbReference>
<organism evidence="13 14">
    <name type="scientific">Ignelater luminosus</name>
    <name type="common">Cucubano</name>
    <name type="synonym">Pyrophorus luminosus</name>
    <dbReference type="NCBI Taxonomy" id="2038154"/>
    <lineage>
        <taxon>Eukaryota</taxon>
        <taxon>Metazoa</taxon>
        <taxon>Ecdysozoa</taxon>
        <taxon>Arthropoda</taxon>
        <taxon>Hexapoda</taxon>
        <taxon>Insecta</taxon>
        <taxon>Pterygota</taxon>
        <taxon>Neoptera</taxon>
        <taxon>Endopterygota</taxon>
        <taxon>Coleoptera</taxon>
        <taxon>Polyphaga</taxon>
        <taxon>Elateriformia</taxon>
        <taxon>Elateroidea</taxon>
        <taxon>Elateridae</taxon>
        <taxon>Agrypninae</taxon>
        <taxon>Pyrophorini</taxon>
        <taxon>Ignelater</taxon>
    </lineage>
</organism>
<dbReference type="NCBIfam" id="NF003013">
    <property type="entry name" value="PRK03846.1"/>
    <property type="match status" value="1"/>
</dbReference>
<dbReference type="PANTHER" id="PTHR11055">
    <property type="entry name" value="BIFUNCTIONAL 3'-PHOSPHOADENOSINE 5'-PHOSPHOSULFATE SYNTHASE"/>
    <property type="match status" value="1"/>
</dbReference>